<accession>A0A0F9H3I5</accession>
<comment type="caution">
    <text evidence="1">The sequence shown here is derived from an EMBL/GenBank/DDBJ whole genome shotgun (WGS) entry which is preliminary data.</text>
</comment>
<dbReference type="SUPFAM" id="SSF51430">
    <property type="entry name" value="NAD(P)-linked oxidoreductase"/>
    <property type="match status" value="1"/>
</dbReference>
<dbReference type="AlphaFoldDB" id="A0A0F9H3I5"/>
<gene>
    <name evidence="1" type="ORF">LCGC14_1833450</name>
</gene>
<organism evidence="1">
    <name type="scientific">marine sediment metagenome</name>
    <dbReference type="NCBI Taxonomy" id="412755"/>
    <lineage>
        <taxon>unclassified sequences</taxon>
        <taxon>metagenomes</taxon>
        <taxon>ecological metagenomes</taxon>
    </lineage>
</organism>
<protein>
    <recommendedName>
        <fullName evidence="2">NADP-dependent oxidoreductase domain-containing protein</fullName>
    </recommendedName>
</protein>
<name>A0A0F9H3I5_9ZZZZ</name>
<evidence type="ECO:0000313" key="1">
    <source>
        <dbReference type="EMBL" id="KKL97541.1"/>
    </source>
</evidence>
<evidence type="ECO:0008006" key="2">
    <source>
        <dbReference type="Google" id="ProtNLM"/>
    </source>
</evidence>
<reference evidence="1" key="1">
    <citation type="journal article" date="2015" name="Nature">
        <title>Complex archaea that bridge the gap between prokaryotes and eukaryotes.</title>
        <authorList>
            <person name="Spang A."/>
            <person name="Saw J.H."/>
            <person name="Jorgensen S.L."/>
            <person name="Zaremba-Niedzwiedzka K."/>
            <person name="Martijn J."/>
            <person name="Lind A.E."/>
            <person name="van Eijk R."/>
            <person name="Schleper C."/>
            <person name="Guy L."/>
            <person name="Ettema T.J."/>
        </authorList>
    </citation>
    <scope>NUCLEOTIDE SEQUENCE</scope>
</reference>
<proteinExistence type="predicted"/>
<dbReference type="EMBL" id="LAZR01018142">
    <property type="protein sequence ID" value="KKL97541.1"/>
    <property type="molecule type" value="Genomic_DNA"/>
</dbReference>
<dbReference type="InterPro" id="IPR036812">
    <property type="entry name" value="NAD(P)_OxRdtase_dom_sf"/>
</dbReference>
<dbReference type="Gene3D" id="3.20.20.100">
    <property type="entry name" value="NADP-dependent oxidoreductase domain"/>
    <property type="match status" value="1"/>
</dbReference>
<sequence length="68" mass="7490">MEPLEAIGIKTWSQALFAWILTDDRISCVFPATINIDHLIENIGASGLPKLDDALKKHVESEAARCLV</sequence>